<keyword evidence="12" id="KW-1185">Reference proteome</keyword>
<sequence>MALDVLSAGLGAAITDSIFNPLAMITVRLQVDKERSMYRSFGQCLARIISEEGLLRLWTPGLVATWLRALTQTGLRVGLYPRIKGLYGRDGLLTKIASGATTGALGAFLANPVDLVRVRLQSEAGRLGSDGIYATGLRTGQKPRHAHTFRAFLDIFQQAGMRGLWCGAPANVARAALLSAGQLATYDQTKQVALVHGWSEGPRLHLASSCFSGFVAQVACMPADVVKTRLQNGHHRYEGVVQCLGSMLRNESPSAFYRGFTPAASRQVPVMAVQMPIVEYIRKHVFGLEYL</sequence>
<evidence type="ECO:0000256" key="6">
    <source>
        <dbReference type="ARBA" id="ARBA00022989"/>
    </source>
</evidence>
<keyword evidence="7 8" id="KW-0472">Membrane</keyword>
<dbReference type="PROSITE" id="PS50920">
    <property type="entry name" value="SOLCAR"/>
    <property type="match status" value="3"/>
</dbReference>
<evidence type="ECO:0000313" key="11">
    <source>
        <dbReference type="EMBL" id="CAL1131349.1"/>
    </source>
</evidence>
<protein>
    <submittedName>
        <fullName evidence="10">Uncharacterized protein</fullName>
    </submittedName>
</protein>
<gene>
    <name evidence="10" type="ORF">C1SCF055_LOCUS6068</name>
</gene>
<proteinExistence type="inferred from homology"/>
<feature type="repeat" description="Solcar" evidence="8">
    <location>
        <begin position="3"/>
        <end position="86"/>
    </location>
</feature>
<reference evidence="10" key="1">
    <citation type="submission" date="2022-10" db="EMBL/GenBank/DDBJ databases">
        <authorList>
            <person name="Chen Y."/>
            <person name="Dougan E. K."/>
            <person name="Chan C."/>
            <person name="Rhodes N."/>
            <person name="Thang M."/>
        </authorList>
    </citation>
    <scope>NUCLEOTIDE SEQUENCE</scope>
</reference>
<evidence type="ECO:0000256" key="9">
    <source>
        <dbReference type="RuleBase" id="RU000488"/>
    </source>
</evidence>
<dbReference type="SUPFAM" id="SSF103506">
    <property type="entry name" value="Mitochondrial carrier"/>
    <property type="match status" value="1"/>
</dbReference>
<evidence type="ECO:0000256" key="1">
    <source>
        <dbReference type="ARBA" id="ARBA00004141"/>
    </source>
</evidence>
<keyword evidence="5" id="KW-0677">Repeat</keyword>
<evidence type="ECO:0000256" key="3">
    <source>
        <dbReference type="ARBA" id="ARBA00022448"/>
    </source>
</evidence>
<organism evidence="10">
    <name type="scientific">Cladocopium goreaui</name>
    <dbReference type="NCBI Taxonomy" id="2562237"/>
    <lineage>
        <taxon>Eukaryota</taxon>
        <taxon>Sar</taxon>
        <taxon>Alveolata</taxon>
        <taxon>Dinophyceae</taxon>
        <taxon>Suessiales</taxon>
        <taxon>Symbiodiniaceae</taxon>
        <taxon>Cladocopium</taxon>
    </lineage>
</organism>
<comment type="caution">
    <text evidence="10">The sequence shown here is derived from an EMBL/GenBank/DDBJ whole genome shotgun (WGS) entry which is preliminary data.</text>
</comment>
<evidence type="ECO:0000256" key="8">
    <source>
        <dbReference type="PROSITE-ProRule" id="PRU00282"/>
    </source>
</evidence>
<reference evidence="11" key="2">
    <citation type="submission" date="2024-04" db="EMBL/GenBank/DDBJ databases">
        <authorList>
            <person name="Chen Y."/>
            <person name="Shah S."/>
            <person name="Dougan E. K."/>
            <person name="Thang M."/>
            <person name="Chan C."/>
        </authorList>
    </citation>
    <scope>NUCLEOTIDE SEQUENCE [LARGE SCALE GENOMIC DNA]</scope>
</reference>
<evidence type="ECO:0000313" key="10">
    <source>
        <dbReference type="EMBL" id="CAI3977974.1"/>
    </source>
</evidence>
<evidence type="ECO:0000256" key="2">
    <source>
        <dbReference type="ARBA" id="ARBA00006375"/>
    </source>
</evidence>
<feature type="repeat" description="Solcar" evidence="8">
    <location>
        <begin position="200"/>
        <end position="284"/>
    </location>
</feature>
<dbReference type="GO" id="GO:0016020">
    <property type="term" value="C:membrane"/>
    <property type="evidence" value="ECO:0007669"/>
    <property type="project" value="UniProtKB-SubCell"/>
</dbReference>
<dbReference type="AlphaFoldDB" id="A0A9P1FI56"/>
<dbReference type="EMBL" id="CAMXCT030000380">
    <property type="protein sequence ID" value="CAL4765286.1"/>
    <property type="molecule type" value="Genomic_DNA"/>
</dbReference>
<comment type="similarity">
    <text evidence="2 9">Belongs to the mitochondrial carrier (TC 2.A.29) family.</text>
</comment>
<feature type="repeat" description="Solcar" evidence="8">
    <location>
        <begin position="90"/>
        <end position="192"/>
    </location>
</feature>
<comment type="subcellular location">
    <subcellularLocation>
        <location evidence="1">Membrane</location>
        <topology evidence="1">Multi-pass membrane protein</topology>
    </subcellularLocation>
</comment>
<dbReference type="EMBL" id="CAMXCT010000380">
    <property type="protein sequence ID" value="CAI3977974.1"/>
    <property type="molecule type" value="Genomic_DNA"/>
</dbReference>
<dbReference type="PRINTS" id="PR00926">
    <property type="entry name" value="MITOCARRIER"/>
</dbReference>
<name>A0A9P1FI56_9DINO</name>
<dbReference type="OrthoDB" id="756301at2759"/>
<dbReference type="PANTHER" id="PTHR45618">
    <property type="entry name" value="MITOCHONDRIAL DICARBOXYLATE CARRIER-RELATED"/>
    <property type="match status" value="1"/>
</dbReference>
<dbReference type="Pfam" id="PF00153">
    <property type="entry name" value="Mito_carr"/>
    <property type="match status" value="3"/>
</dbReference>
<dbReference type="Gene3D" id="1.50.40.10">
    <property type="entry name" value="Mitochondrial carrier domain"/>
    <property type="match status" value="1"/>
</dbReference>
<evidence type="ECO:0000256" key="4">
    <source>
        <dbReference type="ARBA" id="ARBA00022692"/>
    </source>
</evidence>
<dbReference type="InterPro" id="IPR023395">
    <property type="entry name" value="MCP_dom_sf"/>
</dbReference>
<dbReference type="InterPro" id="IPR018108">
    <property type="entry name" value="MCP_transmembrane"/>
</dbReference>
<dbReference type="EMBL" id="CAMXCT020000380">
    <property type="protein sequence ID" value="CAL1131349.1"/>
    <property type="molecule type" value="Genomic_DNA"/>
</dbReference>
<dbReference type="InterPro" id="IPR050391">
    <property type="entry name" value="Mito_Metabolite_Transporter"/>
</dbReference>
<dbReference type="InterPro" id="IPR002067">
    <property type="entry name" value="MCP"/>
</dbReference>
<evidence type="ECO:0000313" key="12">
    <source>
        <dbReference type="Proteomes" id="UP001152797"/>
    </source>
</evidence>
<evidence type="ECO:0000256" key="5">
    <source>
        <dbReference type="ARBA" id="ARBA00022737"/>
    </source>
</evidence>
<dbReference type="Proteomes" id="UP001152797">
    <property type="component" value="Unassembled WGS sequence"/>
</dbReference>
<accession>A0A9P1FI56</accession>
<keyword evidence="4 8" id="KW-0812">Transmembrane</keyword>
<dbReference type="GO" id="GO:0055085">
    <property type="term" value="P:transmembrane transport"/>
    <property type="evidence" value="ECO:0007669"/>
    <property type="project" value="InterPro"/>
</dbReference>
<keyword evidence="6" id="KW-1133">Transmembrane helix</keyword>
<evidence type="ECO:0000256" key="7">
    <source>
        <dbReference type="ARBA" id="ARBA00023136"/>
    </source>
</evidence>
<keyword evidence="3 9" id="KW-0813">Transport</keyword>